<evidence type="ECO:0000256" key="1">
    <source>
        <dbReference type="ARBA" id="ARBA00023125"/>
    </source>
</evidence>
<dbReference type="InterPro" id="IPR050109">
    <property type="entry name" value="HTH-type_TetR-like_transc_reg"/>
</dbReference>
<keyword evidence="1 2" id="KW-0238">DNA-binding</keyword>
<dbReference type="InterPro" id="IPR001647">
    <property type="entry name" value="HTH_TetR"/>
</dbReference>
<organism evidence="4 5">
    <name type="scientific">Neoaquamicrobium sediminum</name>
    <dbReference type="NCBI Taxonomy" id="1849104"/>
    <lineage>
        <taxon>Bacteria</taxon>
        <taxon>Pseudomonadati</taxon>
        <taxon>Pseudomonadota</taxon>
        <taxon>Alphaproteobacteria</taxon>
        <taxon>Hyphomicrobiales</taxon>
        <taxon>Phyllobacteriaceae</taxon>
        <taxon>Neoaquamicrobium</taxon>
    </lineage>
</organism>
<accession>A0ABV3WTX4</accession>
<evidence type="ECO:0000259" key="3">
    <source>
        <dbReference type="PROSITE" id="PS50977"/>
    </source>
</evidence>
<dbReference type="PANTHER" id="PTHR30055">
    <property type="entry name" value="HTH-TYPE TRANSCRIPTIONAL REGULATOR RUTR"/>
    <property type="match status" value="1"/>
</dbReference>
<evidence type="ECO:0000313" key="5">
    <source>
        <dbReference type="Proteomes" id="UP001559025"/>
    </source>
</evidence>
<dbReference type="SUPFAM" id="SSF46689">
    <property type="entry name" value="Homeodomain-like"/>
    <property type="match status" value="1"/>
</dbReference>
<dbReference type="Pfam" id="PF14246">
    <property type="entry name" value="TetR_C_7"/>
    <property type="match status" value="1"/>
</dbReference>
<comment type="caution">
    <text evidence="4">The sequence shown here is derived from an EMBL/GenBank/DDBJ whole genome shotgun (WGS) entry which is preliminary data.</text>
</comment>
<dbReference type="InterPro" id="IPR009057">
    <property type="entry name" value="Homeodomain-like_sf"/>
</dbReference>
<dbReference type="Proteomes" id="UP001559025">
    <property type="component" value="Unassembled WGS sequence"/>
</dbReference>
<proteinExistence type="predicted"/>
<keyword evidence="5" id="KW-1185">Reference proteome</keyword>
<evidence type="ECO:0000256" key="2">
    <source>
        <dbReference type="PROSITE-ProRule" id="PRU00335"/>
    </source>
</evidence>
<dbReference type="PANTHER" id="PTHR30055:SF146">
    <property type="entry name" value="HTH-TYPE TRANSCRIPTIONAL DUAL REGULATOR CECR"/>
    <property type="match status" value="1"/>
</dbReference>
<reference evidence="4 5" key="1">
    <citation type="submission" date="2024-01" db="EMBL/GenBank/DDBJ databases">
        <title>New evidence supports the origin of RcGTA from prophage.</title>
        <authorList>
            <person name="Xu Y."/>
            <person name="Liu B."/>
            <person name="Chen F."/>
        </authorList>
    </citation>
    <scope>NUCLEOTIDE SEQUENCE [LARGE SCALE GENOMIC DNA]</scope>
    <source>
        <strain evidence="4 5">CBW1107-2</strain>
    </source>
</reference>
<dbReference type="PROSITE" id="PS50977">
    <property type="entry name" value="HTH_TETR_2"/>
    <property type="match status" value="1"/>
</dbReference>
<dbReference type="Gene3D" id="1.10.10.60">
    <property type="entry name" value="Homeodomain-like"/>
    <property type="match status" value="1"/>
</dbReference>
<sequence>MRDEARAERQAEIEEAAYRVVRARGYRGASMLAVAREAKASNETLYRWYGDKRGLFRAMVESNAEATRTELKRALDRGADPLESLETIAPILLSMLLGERAISLNRAAAADESGELGAALAAGGRDSVLPLIEELMRRGLTNRSIVAPSARTAAEWFISLLIGDQQIRRVIHAVPAPSKAVVSARSEEALQAFRKLCSG</sequence>
<feature type="DNA-binding region" description="H-T-H motif" evidence="2">
    <location>
        <begin position="30"/>
        <end position="49"/>
    </location>
</feature>
<gene>
    <name evidence="4" type="ORF">V1479_12475</name>
</gene>
<feature type="domain" description="HTH tetR-type" evidence="3">
    <location>
        <begin position="7"/>
        <end position="67"/>
    </location>
</feature>
<dbReference type="Pfam" id="PF00440">
    <property type="entry name" value="TetR_N"/>
    <property type="match status" value="1"/>
</dbReference>
<name>A0ABV3WTX4_9HYPH</name>
<dbReference type="EMBL" id="JAZHFV010000003">
    <property type="protein sequence ID" value="MEX4008125.1"/>
    <property type="molecule type" value="Genomic_DNA"/>
</dbReference>
<dbReference type="InterPro" id="IPR039536">
    <property type="entry name" value="TetR_C_Proteobacteria"/>
</dbReference>
<dbReference type="Gene3D" id="1.10.357.10">
    <property type="entry name" value="Tetracycline Repressor, domain 2"/>
    <property type="match status" value="1"/>
</dbReference>
<protein>
    <submittedName>
        <fullName evidence="4">TetR/AcrR family transcriptional regulator</fullName>
    </submittedName>
</protein>
<dbReference type="RefSeq" id="WP_368803168.1">
    <property type="nucleotide sequence ID" value="NZ_JAZHFV010000003.1"/>
</dbReference>
<evidence type="ECO:0000313" key="4">
    <source>
        <dbReference type="EMBL" id="MEX4008125.1"/>
    </source>
</evidence>